<keyword evidence="3" id="KW-1185">Reference proteome</keyword>
<accession>A0A151MXW2</accession>
<evidence type="ECO:0000256" key="1">
    <source>
        <dbReference type="SAM" id="MobiDB-lite"/>
    </source>
</evidence>
<evidence type="ECO:0000313" key="2">
    <source>
        <dbReference type="EMBL" id="KYO29403.1"/>
    </source>
</evidence>
<sequence>MADEYRVGNKNSKEGSKGAPHPLSSPLLKENTISEEEEGKNQDGNSNPDVYIFTASCFLGTETAKASFFKPVPKNQGPLYPYHCK</sequence>
<protein>
    <submittedName>
        <fullName evidence="2">Uncharacterized protein</fullName>
    </submittedName>
</protein>
<feature type="compositionally biased region" description="Basic and acidic residues" evidence="1">
    <location>
        <begin position="1"/>
        <end position="16"/>
    </location>
</feature>
<comment type="caution">
    <text evidence="2">The sequence shown here is derived from an EMBL/GenBank/DDBJ whole genome shotgun (WGS) entry which is preliminary data.</text>
</comment>
<dbReference type="EMBL" id="AKHW03004704">
    <property type="protein sequence ID" value="KYO29403.1"/>
    <property type="molecule type" value="Genomic_DNA"/>
</dbReference>
<gene>
    <name evidence="2" type="ORF">Y1Q_0018023</name>
</gene>
<dbReference type="Proteomes" id="UP000050525">
    <property type="component" value="Unassembled WGS sequence"/>
</dbReference>
<feature type="region of interest" description="Disordered" evidence="1">
    <location>
        <begin position="1"/>
        <end position="48"/>
    </location>
</feature>
<proteinExistence type="predicted"/>
<evidence type="ECO:0000313" key="3">
    <source>
        <dbReference type="Proteomes" id="UP000050525"/>
    </source>
</evidence>
<reference evidence="2 3" key="1">
    <citation type="journal article" date="2012" name="Genome Biol.">
        <title>Sequencing three crocodilian genomes to illuminate the evolution of archosaurs and amniotes.</title>
        <authorList>
            <person name="St John J.A."/>
            <person name="Braun E.L."/>
            <person name="Isberg S.R."/>
            <person name="Miles L.G."/>
            <person name="Chong A.Y."/>
            <person name="Gongora J."/>
            <person name="Dalzell P."/>
            <person name="Moran C."/>
            <person name="Bed'hom B."/>
            <person name="Abzhanov A."/>
            <person name="Burgess S.C."/>
            <person name="Cooksey A.M."/>
            <person name="Castoe T.A."/>
            <person name="Crawford N.G."/>
            <person name="Densmore L.D."/>
            <person name="Drew J.C."/>
            <person name="Edwards S.V."/>
            <person name="Faircloth B.C."/>
            <person name="Fujita M.K."/>
            <person name="Greenwold M.J."/>
            <person name="Hoffmann F.G."/>
            <person name="Howard J.M."/>
            <person name="Iguchi T."/>
            <person name="Janes D.E."/>
            <person name="Khan S.Y."/>
            <person name="Kohno S."/>
            <person name="de Koning A.J."/>
            <person name="Lance S.L."/>
            <person name="McCarthy F.M."/>
            <person name="McCormack J.E."/>
            <person name="Merchant M.E."/>
            <person name="Peterson D.G."/>
            <person name="Pollock D.D."/>
            <person name="Pourmand N."/>
            <person name="Raney B.J."/>
            <person name="Roessler K.A."/>
            <person name="Sanford J.R."/>
            <person name="Sawyer R.H."/>
            <person name="Schmidt C.J."/>
            <person name="Triplett E.W."/>
            <person name="Tuberville T.D."/>
            <person name="Venegas-Anaya M."/>
            <person name="Howard J.T."/>
            <person name="Jarvis E.D."/>
            <person name="Guillette L.J.Jr."/>
            <person name="Glenn T.C."/>
            <person name="Green R.E."/>
            <person name="Ray D.A."/>
        </authorList>
    </citation>
    <scope>NUCLEOTIDE SEQUENCE [LARGE SCALE GENOMIC DNA]</scope>
    <source>
        <strain evidence="2">KSC_2009_1</strain>
    </source>
</reference>
<name>A0A151MXW2_ALLMI</name>
<dbReference type="AlphaFoldDB" id="A0A151MXW2"/>
<organism evidence="2 3">
    <name type="scientific">Alligator mississippiensis</name>
    <name type="common">American alligator</name>
    <dbReference type="NCBI Taxonomy" id="8496"/>
    <lineage>
        <taxon>Eukaryota</taxon>
        <taxon>Metazoa</taxon>
        <taxon>Chordata</taxon>
        <taxon>Craniata</taxon>
        <taxon>Vertebrata</taxon>
        <taxon>Euteleostomi</taxon>
        <taxon>Archelosauria</taxon>
        <taxon>Archosauria</taxon>
        <taxon>Crocodylia</taxon>
        <taxon>Alligatoridae</taxon>
        <taxon>Alligatorinae</taxon>
        <taxon>Alligator</taxon>
    </lineage>
</organism>